<dbReference type="Pfam" id="PF02148">
    <property type="entry name" value="zf-UBP"/>
    <property type="match status" value="1"/>
</dbReference>
<evidence type="ECO:0000256" key="6">
    <source>
        <dbReference type="SAM" id="MobiDB-lite"/>
    </source>
</evidence>
<dbReference type="GO" id="GO:0008270">
    <property type="term" value="F:zinc ion binding"/>
    <property type="evidence" value="ECO:0007669"/>
    <property type="project" value="UniProtKB-KW"/>
</dbReference>
<dbReference type="OrthoDB" id="273556at2759"/>
<dbReference type="CDD" id="cd12717">
    <property type="entry name" value="RRM_ETP1"/>
    <property type="match status" value="1"/>
</dbReference>
<feature type="region of interest" description="Disordered" evidence="6">
    <location>
        <begin position="1"/>
        <end position="21"/>
    </location>
</feature>
<feature type="region of interest" description="Disordered" evidence="6">
    <location>
        <begin position="65"/>
        <end position="91"/>
    </location>
</feature>
<proteinExistence type="predicted"/>
<reference evidence="9" key="1">
    <citation type="submission" date="2021-03" db="EMBL/GenBank/DDBJ databases">
        <title>Comparative genomics and phylogenomic investigation of the class Geoglossomycetes provide insights into ecological specialization and systematics.</title>
        <authorList>
            <person name="Melie T."/>
            <person name="Pirro S."/>
            <person name="Miller A.N."/>
            <person name="Quandt A."/>
        </authorList>
    </citation>
    <scope>NUCLEOTIDE SEQUENCE</scope>
    <source>
        <strain evidence="9">GBOQ0MN5Z8</strain>
    </source>
</reference>
<organism evidence="9 10">
    <name type="scientific">Glutinoglossum americanum</name>
    <dbReference type="NCBI Taxonomy" id="1670608"/>
    <lineage>
        <taxon>Eukaryota</taxon>
        <taxon>Fungi</taxon>
        <taxon>Dikarya</taxon>
        <taxon>Ascomycota</taxon>
        <taxon>Pezizomycotina</taxon>
        <taxon>Geoglossomycetes</taxon>
        <taxon>Geoglossales</taxon>
        <taxon>Geoglossaceae</taxon>
        <taxon>Glutinoglossum</taxon>
    </lineage>
</organism>
<sequence>MASSQIPAGDRTRGKSISYGDNGIGVGSGGLATMGRFVPSDPRNTELGWGIVHLYRDAEETLGLYDTTEGNPSSEGSSESGEGALATDNEKSTLSDDCTTLCILAVPSYLTPSDFLGFVGEKTRDQVSHFRMIRTGRINRYMVLMKFRDPTMAREWRREWNGKVFNSMESIRFQPSLSTADPSSFPDMTHDPFTPKPTPNIVAVSPTGTTPTTASSVASSSLSTKPLAPPTPALIELPTCPVCLERMDETTGLLTILCQHVFHCACLQKWKGSGCPVCRYTQGDGLSVAKGGLGSAVGNTENTCSVCGSEANLWICLICGNVGCGRYDEAHAFSHYQETSHCYAMDVDTQRVWDYAGDGYVHRLIQNKSDGKLVELPSAFANSRGGANSDYTGLGGDYVPREKLDNIGMEYTYLLTSQLDSQRLYYEEKFAQAADKASKAAHDADQAAGAASRTMQQLEELQGKYGELIKDVMPSLERDKERAERKAEKLGDMARKMEKEWKEEKAMNGSLMERIDFMSKELQGLKLMTADLQEQNRDLTFFISSQEKLKDQGEDIQEGTITVGDAPSLKKGRKGKGTRR</sequence>
<feature type="compositionally biased region" description="Low complexity" evidence="6">
    <location>
        <begin position="73"/>
        <end position="83"/>
    </location>
</feature>
<evidence type="ECO:0000256" key="4">
    <source>
        <dbReference type="PROSITE-ProRule" id="PRU00502"/>
    </source>
</evidence>
<dbReference type="InterPro" id="IPR047243">
    <property type="entry name" value="RING-H2_BRAP2"/>
</dbReference>
<evidence type="ECO:0000259" key="7">
    <source>
        <dbReference type="PROSITE" id="PS50089"/>
    </source>
</evidence>
<dbReference type="InterPro" id="IPR001607">
    <property type="entry name" value="Znf_UBP"/>
</dbReference>
<dbReference type="Pfam" id="PF13639">
    <property type="entry name" value="zf-RING_2"/>
    <property type="match status" value="1"/>
</dbReference>
<feature type="region of interest" description="Disordered" evidence="6">
    <location>
        <begin position="551"/>
        <end position="580"/>
    </location>
</feature>
<dbReference type="PROSITE" id="PS50271">
    <property type="entry name" value="ZF_UBP"/>
    <property type="match status" value="1"/>
</dbReference>
<keyword evidence="5" id="KW-0175">Coiled coil</keyword>
<dbReference type="AlphaFoldDB" id="A0A9P8KXZ7"/>
<evidence type="ECO:0000256" key="3">
    <source>
        <dbReference type="ARBA" id="ARBA00022833"/>
    </source>
</evidence>
<gene>
    <name evidence="9" type="ORF">FGG08_005938</name>
</gene>
<dbReference type="PROSITE" id="PS50089">
    <property type="entry name" value="ZF_RING_2"/>
    <property type="match status" value="1"/>
</dbReference>
<dbReference type="EMBL" id="JAGHQL010000155">
    <property type="protein sequence ID" value="KAH0537236.1"/>
    <property type="molecule type" value="Genomic_DNA"/>
</dbReference>
<dbReference type="PANTHER" id="PTHR24007:SF7">
    <property type="entry name" value="BRCA1-ASSOCIATED PROTEIN"/>
    <property type="match status" value="1"/>
</dbReference>
<feature type="domain" description="RING-type" evidence="7">
    <location>
        <begin position="240"/>
        <end position="279"/>
    </location>
</feature>
<dbReference type="GO" id="GO:0016567">
    <property type="term" value="P:protein ubiquitination"/>
    <property type="evidence" value="ECO:0007669"/>
    <property type="project" value="TreeGrafter"/>
</dbReference>
<feature type="region of interest" description="Disordered" evidence="6">
    <location>
        <begin position="205"/>
        <end position="224"/>
    </location>
</feature>
<dbReference type="SUPFAM" id="SSF57850">
    <property type="entry name" value="RING/U-box"/>
    <property type="match status" value="1"/>
</dbReference>
<dbReference type="InterPro" id="IPR011422">
    <property type="entry name" value="BRAP2/ETP1_RRM"/>
</dbReference>
<dbReference type="Proteomes" id="UP000698800">
    <property type="component" value="Unassembled WGS sequence"/>
</dbReference>
<comment type="caution">
    <text evidence="9">The sequence shown here is derived from an EMBL/GenBank/DDBJ whole genome shotgun (WGS) entry which is preliminary data.</text>
</comment>
<dbReference type="Gene3D" id="3.30.40.10">
    <property type="entry name" value="Zinc/RING finger domain, C3HC4 (zinc finger)"/>
    <property type="match status" value="2"/>
</dbReference>
<evidence type="ECO:0000313" key="9">
    <source>
        <dbReference type="EMBL" id="KAH0537236.1"/>
    </source>
</evidence>
<dbReference type="GO" id="GO:0061630">
    <property type="term" value="F:ubiquitin protein ligase activity"/>
    <property type="evidence" value="ECO:0007669"/>
    <property type="project" value="TreeGrafter"/>
</dbReference>
<protein>
    <submittedName>
        <fullName evidence="9">Uncharacterized protein</fullName>
    </submittedName>
</protein>
<evidence type="ECO:0000256" key="1">
    <source>
        <dbReference type="ARBA" id="ARBA00022723"/>
    </source>
</evidence>
<evidence type="ECO:0000256" key="5">
    <source>
        <dbReference type="SAM" id="Coils"/>
    </source>
</evidence>
<dbReference type="InterPro" id="IPR034931">
    <property type="entry name" value="ETP1_RRM"/>
</dbReference>
<evidence type="ECO:0000256" key="2">
    <source>
        <dbReference type="ARBA" id="ARBA00022771"/>
    </source>
</evidence>
<keyword evidence="3" id="KW-0862">Zinc</keyword>
<dbReference type="InterPro" id="IPR001841">
    <property type="entry name" value="Znf_RING"/>
</dbReference>
<feature type="compositionally biased region" description="Basic residues" evidence="6">
    <location>
        <begin position="570"/>
        <end position="580"/>
    </location>
</feature>
<dbReference type="SMART" id="SM00290">
    <property type="entry name" value="ZnF_UBP"/>
    <property type="match status" value="1"/>
</dbReference>
<feature type="coiled-coil region" evidence="5">
    <location>
        <begin position="473"/>
        <end position="535"/>
    </location>
</feature>
<accession>A0A9P8KXZ7</accession>
<dbReference type="CDD" id="cd16457">
    <property type="entry name" value="RING-H2_BRAP2"/>
    <property type="match status" value="1"/>
</dbReference>
<dbReference type="PANTHER" id="PTHR24007">
    <property type="entry name" value="BRCA1-ASSOCIATED PROTEIN"/>
    <property type="match status" value="1"/>
</dbReference>
<name>A0A9P8KXZ7_9PEZI</name>
<dbReference type="InterPro" id="IPR013083">
    <property type="entry name" value="Znf_RING/FYVE/PHD"/>
</dbReference>
<feature type="domain" description="UBP-type" evidence="8">
    <location>
        <begin position="276"/>
        <end position="380"/>
    </location>
</feature>
<keyword evidence="1" id="KW-0479">Metal-binding</keyword>
<keyword evidence="2 4" id="KW-0863">Zinc-finger</keyword>
<evidence type="ECO:0000313" key="10">
    <source>
        <dbReference type="Proteomes" id="UP000698800"/>
    </source>
</evidence>
<dbReference type="GO" id="GO:0007265">
    <property type="term" value="P:Ras protein signal transduction"/>
    <property type="evidence" value="ECO:0007669"/>
    <property type="project" value="TreeGrafter"/>
</dbReference>
<evidence type="ECO:0000259" key="8">
    <source>
        <dbReference type="PROSITE" id="PS50271"/>
    </source>
</evidence>
<dbReference type="GO" id="GO:0005737">
    <property type="term" value="C:cytoplasm"/>
    <property type="evidence" value="ECO:0007669"/>
    <property type="project" value="TreeGrafter"/>
</dbReference>
<dbReference type="Pfam" id="PF07576">
    <property type="entry name" value="BRAP2"/>
    <property type="match status" value="1"/>
</dbReference>
<dbReference type="SMART" id="SM00184">
    <property type="entry name" value="RING"/>
    <property type="match status" value="1"/>
</dbReference>
<keyword evidence="10" id="KW-1185">Reference proteome</keyword>